<comment type="caution">
    <text evidence="1">The sequence shown here is derived from an EMBL/GenBank/DDBJ whole genome shotgun (WGS) entry which is preliminary data.</text>
</comment>
<dbReference type="PANTHER" id="PTHR43205">
    <property type="entry name" value="PROSTAGLANDIN REDUCTASE"/>
    <property type="match status" value="1"/>
</dbReference>
<proteinExistence type="predicted"/>
<accession>A0A7W6EEL3</accession>
<evidence type="ECO:0000313" key="2">
    <source>
        <dbReference type="Proteomes" id="UP000542776"/>
    </source>
</evidence>
<dbReference type="Gene3D" id="3.90.180.10">
    <property type="entry name" value="Medium-chain alcohol dehydrogenases, catalytic domain"/>
    <property type="match status" value="1"/>
</dbReference>
<dbReference type="AlphaFoldDB" id="A0A7W6EEL3"/>
<dbReference type="Gene3D" id="3.40.50.720">
    <property type="entry name" value="NAD(P)-binding Rossmann-like Domain"/>
    <property type="match status" value="1"/>
</dbReference>
<dbReference type="GO" id="GO:0016628">
    <property type="term" value="F:oxidoreductase activity, acting on the CH-CH group of donors, NAD or NADP as acceptor"/>
    <property type="evidence" value="ECO:0007669"/>
    <property type="project" value="InterPro"/>
</dbReference>
<keyword evidence="2" id="KW-1185">Reference proteome</keyword>
<evidence type="ECO:0000313" key="1">
    <source>
        <dbReference type="EMBL" id="MBB3997962.1"/>
    </source>
</evidence>
<dbReference type="InterPro" id="IPR045010">
    <property type="entry name" value="MDR_fam"/>
</dbReference>
<dbReference type="Proteomes" id="UP000542776">
    <property type="component" value="Unassembled WGS sequence"/>
</dbReference>
<dbReference type="PANTHER" id="PTHR43205:SF7">
    <property type="entry name" value="PROSTAGLANDIN REDUCTASE 1"/>
    <property type="match status" value="1"/>
</dbReference>
<dbReference type="EMBL" id="JACIEK010000003">
    <property type="protein sequence ID" value="MBB3997962.1"/>
    <property type="molecule type" value="Genomic_DNA"/>
</dbReference>
<dbReference type="SUPFAM" id="SSF50129">
    <property type="entry name" value="GroES-like"/>
    <property type="match status" value="1"/>
</dbReference>
<reference evidence="1 2" key="1">
    <citation type="submission" date="2020-08" db="EMBL/GenBank/DDBJ databases">
        <title>Genomic Encyclopedia of Type Strains, Phase IV (KMG-IV): sequencing the most valuable type-strain genomes for metagenomic binning, comparative biology and taxonomic classification.</title>
        <authorList>
            <person name="Goeker M."/>
        </authorList>
    </citation>
    <scope>NUCLEOTIDE SEQUENCE [LARGE SCALE GENOMIC DNA]</scope>
    <source>
        <strain evidence="1 2">DSM 102238</strain>
    </source>
</reference>
<dbReference type="InterPro" id="IPR011032">
    <property type="entry name" value="GroES-like_sf"/>
</dbReference>
<organism evidence="1 2">
    <name type="scientific">Aureimonas pseudogalii</name>
    <dbReference type="NCBI Taxonomy" id="1744844"/>
    <lineage>
        <taxon>Bacteria</taxon>
        <taxon>Pseudomonadati</taxon>
        <taxon>Pseudomonadota</taxon>
        <taxon>Alphaproteobacteria</taxon>
        <taxon>Hyphomicrobiales</taxon>
        <taxon>Aurantimonadaceae</taxon>
        <taxon>Aureimonas</taxon>
    </lineage>
</organism>
<protein>
    <submittedName>
        <fullName evidence="1">NADPH-dependent curcumin reductase CurA</fullName>
    </submittedName>
</protein>
<gene>
    <name evidence="1" type="ORF">GGR04_001800</name>
</gene>
<name>A0A7W6EEL3_9HYPH</name>
<sequence>MGAILRKRLFVQGFIIGDHYGEGRYERFFERMSGWLTEGRVHAREDVVEGLDAAPDAFIGLLEGRNFGKLVVKVADG</sequence>